<feature type="domain" description="IraD/Gp25-like" evidence="1">
    <location>
        <begin position="32"/>
        <end position="132"/>
    </location>
</feature>
<dbReference type="AlphaFoldDB" id="A0A494XQB7"/>
<reference evidence="2 3" key="1">
    <citation type="submission" date="2018-10" db="EMBL/GenBank/DDBJ databases">
        <title>Paraburkholderia sp. 7MK8-2, isolated from soil.</title>
        <authorList>
            <person name="Gao Z.-H."/>
            <person name="Qiu L.-H."/>
        </authorList>
    </citation>
    <scope>NUCLEOTIDE SEQUENCE [LARGE SCALE GENOMIC DNA]</scope>
    <source>
        <strain evidence="2 3">7MK8-2</strain>
    </source>
</reference>
<dbReference type="Gene3D" id="3.10.450.40">
    <property type="match status" value="1"/>
</dbReference>
<dbReference type="InterPro" id="IPR053176">
    <property type="entry name" value="T6SS_TssE1-like"/>
</dbReference>
<organism evidence="2 3">
    <name type="scientific">Trinickia fusca</name>
    <dbReference type="NCBI Taxonomy" id="2419777"/>
    <lineage>
        <taxon>Bacteria</taxon>
        <taxon>Pseudomonadati</taxon>
        <taxon>Pseudomonadota</taxon>
        <taxon>Betaproteobacteria</taxon>
        <taxon>Burkholderiales</taxon>
        <taxon>Burkholderiaceae</taxon>
        <taxon>Trinickia</taxon>
    </lineage>
</organism>
<dbReference type="OrthoDB" id="119583at2"/>
<dbReference type="Proteomes" id="UP000280434">
    <property type="component" value="Unassembled WGS sequence"/>
</dbReference>
<sequence length="170" mass="18989">MKRFEPSLLDKLFDDDPRSPAPAAMRQLSLDELKSRVARDVEALLNTRIVLTEHDLVKLTECQRSVLTYGLNDFAGLSLVSHDDRTFICDSIRQAIARHEPRLRDVVVALEINGQSTNALYFGIRAKLVVHPAEEPVSFDAMLQASTLQYSVTRAGRALDATRGRVREAG</sequence>
<gene>
    <name evidence="2" type="primary">tssE</name>
    <name evidence="2" type="ORF">D7S89_07935</name>
</gene>
<comment type="caution">
    <text evidence="2">The sequence shown here is derived from an EMBL/GenBank/DDBJ whole genome shotgun (WGS) entry which is preliminary data.</text>
</comment>
<proteinExistence type="predicted"/>
<dbReference type="NCBIfam" id="TIGR03357">
    <property type="entry name" value="VI_zyme"/>
    <property type="match status" value="1"/>
</dbReference>
<dbReference type="Pfam" id="PF04965">
    <property type="entry name" value="GPW_gp25"/>
    <property type="match status" value="1"/>
</dbReference>
<evidence type="ECO:0000259" key="1">
    <source>
        <dbReference type="Pfam" id="PF04965"/>
    </source>
</evidence>
<evidence type="ECO:0000313" key="2">
    <source>
        <dbReference type="EMBL" id="RKP50976.1"/>
    </source>
</evidence>
<name>A0A494XQB7_9BURK</name>
<dbReference type="RefSeq" id="WP_121277061.1">
    <property type="nucleotide sequence ID" value="NZ_RBZV01000002.1"/>
</dbReference>
<protein>
    <submittedName>
        <fullName evidence="2">Type VI secretion system baseplate subunit TssE</fullName>
    </submittedName>
</protein>
<dbReference type="PANTHER" id="PTHR38595">
    <property type="entry name" value="CYTOPLASMIC PROTEIN-RELATED"/>
    <property type="match status" value="1"/>
</dbReference>
<dbReference type="EMBL" id="RBZV01000002">
    <property type="protein sequence ID" value="RKP50976.1"/>
    <property type="molecule type" value="Genomic_DNA"/>
</dbReference>
<dbReference type="PANTHER" id="PTHR38595:SF1">
    <property type="entry name" value="TYPE VI SECRETION SYSTEM COMPONENT TSSE1"/>
    <property type="match status" value="1"/>
</dbReference>
<dbReference type="SUPFAM" id="SSF160719">
    <property type="entry name" value="gpW/gp25-like"/>
    <property type="match status" value="1"/>
</dbReference>
<accession>A0A494XQB7</accession>
<evidence type="ECO:0000313" key="3">
    <source>
        <dbReference type="Proteomes" id="UP000280434"/>
    </source>
</evidence>
<dbReference type="InterPro" id="IPR017737">
    <property type="entry name" value="TssE1-like"/>
</dbReference>
<keyword evidence="3" id="KW-1185">Reference proteome</keyword>
<dbReference type="InterPro" id="IPR007048">
    <property type="entry name" value="IraD/Gp25-like"/>
</dbReference>